<evidence type="ECO:0000313" key="2">
    <source>
        <dbReference type="EMBL" id="GLY67095.1"/>
    </source>
</evidence>
<feature type="region of interest" description="Disordered" evidence="1">
    <location>
        <begin position="1"/>
        <end position="40"/>
    </location>
</feature>
<feature type="compositionally biased region" description="Polar residues" evidence="1">
    <location>
        <begin position="1"/>
        <end position="14"/>
    </location>
</feature>
<proteinExistence type="predicted"/>
<accession>A0A9W6R2B5</accession>
<name>A0A9W6R2B5_9PSEU</name>
<sequence>MRACTRSTLASGNGNRCAGPRSTVTVSDPATRRRALRTNGSCGSTPVTDFALFAKWGK</sequence>
<comment type="caution">
    <text evidence="2">The sequence shown here is derived from an EMBL/GenBank/DDBJ whole genome shotgun (WGS) entry which is preliminary data.</text>
</comment>
<dbReference type="Proteomes" id="UP001165136">
    <property type="component" value="Unassembled WGS sequence"/>
</dbReference>
<dbReference type="EMBL" id="BSTI01000007">
    <property type="protein sequence ID" value="GLY67095.1"/>
    <property type="molecule type" value="Genomic_DNA"/>
</dbReference>
<evidence type="ECO:0000256" key="1">
    <source>
        <dbReference type="SAM" id="MobiDB-lite"/>
    </source>
</evidence>
<protein>
    <submittedName>
        <fullName evidence="2">Uncharacterized protein</fullName>
    </submittedName>
</protein>
<dbReference type="AlphaFoldDB" id="A0A9W6R2B5"/>
<gene>
    <name evidence="2" type="ORF">Atai01_37140</name>
</gene>
<reference evidence="2" key="1">
    <citation type="submission" date="2023-03" db="EMBL/GenBank/DDBJ databases">
        <title>Amycolatopsis taiwanensis NBRC 103393.</title>
        <authorList>
            <person name="Ichikawa N."/>
            <person name="Sato H."/>
            <person name="Tonouchi N."/>
        </authorList>
    </citation>
    <scope>NUCLEOTIDE SEQUENCE</scope>
    <source>
        <strain evidence="2">NBRC 103393</strain>
    </source>
</reference>
<organism evidence="2 3">
    <name type="scientific">Amycolatopsis taiwanensis</name>
    <dbReference type="NCBI Taxonomy" id="342230"/>
    <lineage>
        <taxon>Bacteria</taxon>
        <taxon>Bacillati</taxon>
        <taxon>Actinomycetota</taxon>
        <taxon>Actinomycetes</taxon>
        <taxon>Pseudonocardiales</taxon>
        <taxon>Pseudonocardiaceae</taxon>
        <taxon>Amycolatopsis</taxon>
    </lineage>
</organism>
<keyword evidence="3" id="KW-1185">Reference proteome</keyword>
<evidence type="ECO:0000313" key="3">
    <source>
        <dbReference type="Proteomes" id="UP001165136"/>
    </source>
</evidence>